<dbReference type="EnsemblPlants" id="AET1Gv20337200.1">
    <property type="protein sequence ID" value="AET1Gv20337200.1"/>
    <property type="gene ID" value="AET1Gv20337200"/>
</dbReference>
<proteinExistence type="predicted"/>
<keyword evidence="2" id="KW-1185">Reference proteome</keyword>
<organism evidence="1 2">
    <name type="scientific">Aegilops tauschii subsp. strangulata</name>
    <name type="common">Goatgrass</name>
    <dbReference type="NCBI Taxonomy" id="200361"/>
    <lineage>
        <taxon>Eukaryota</taxon>
        <taxon>Viridiplantae</taxon>
        <taxon>Streptophyta</taxon>
        <taxon>Embryophyta</taxon>
        <taxon>Tracheophyta</taxon>
        <taxon>Spermatophyta</taxon>
        <taxon>Magnoliopsida</taxon>
        <taxon>Liliopsida</taxon>
        <taxon>Poales</taxon>
        <taxon>Poaceae</taxon>
        <taxon>BOP clade</taxon>
        <taxon>Pooideae</taxon>
        <taxon>Triticodae</taxon>
        <taxon>Triticeae</taxon>
        <taxon>Triticinae</taxon>
        <taxon>Aegilops</taxon>
    </lineage>
</organism>
<reference evidence="2" key="1">
    <citation type="journal article" date="2014" name="Science">
        <title>Ancient hybridizations among the ancestral genomes of bread wheat.</title>
        <authorList>
            <consortium name="International Wheat Genome Sequencing Consortium,"/>
            <person name="Marcussen T."/>
            <person name="Sandve S.R."/>
            <person name="Heier L."/>
            <person name="Spannagl M."/>
            <person name="Pfeifer M."/>
            <person name="Jakobsen K.S."/>
            <person name="Wulff B.B."/>
            <person name="Steuernagel B."/>
            <person name="Mayer K.F."/>
            <person name="Olsen O.A."/>
        </authorList>
    </citation>
    <scope>NUCLEOTIDE SEQUENCE [LARGE SCALE GENOMIC DNA]</scope>
    <source>
        <strain evidence="2">cv. AL8/78</strain>
    </source>
</reference>
<reference evidence="1" key="3">
    <citation type="journal article" date="2017" name="Nature">
        <title>Genome sequence of the progenitor of the wheat D genome Aegilops tauschii.</title>
        <authorList>
            <person name="Luo M.C."/>
            <person name="Gu Y.Q."/>
            <person name="Puiu D."/>
            <person name="Wang H."/>
            <person name="Twardziok S.O."/>
            <person name="Deal K.R."/>
            <person name="Huo N."/>
            <person name="Zhu T."/>
            <person name="Wang L."/>
            <person name="Wang Y."/>
            <person name="McGuire P.E."/>
            <person name="Liu S."/>
            <person name="Long H."/>
            <person name="Ramasamy R.K."/>
            <person name="Rodriguez J.C."/>
            <person name="Van S.L."/>
            <person name="Yuan L."/>
            <person name="Wang Z."/>
            <person name="Xia Z."/>
            <person name="Xiao L."/>
            <person name="Anderson O.D."/>
            <person name="Ouyang S."/>
            <person name="Liang Y."/>
            <person name="Zimin A.V."/>
            <person name="Pertea G."/>
            <person name="Qi P."/>
            <person name="Bennetzen J.L."/>
            <person name="Dai X."/>
            <person name="Dawson M.W."/>
            <person name="Muller H.G."/>
            <person name="Kugler K."/>
            <person name="Rivarola-Duarte L."/>
            <person name="Spannagl M."/>
            <person name="Mayer K.F.X."/>
            <person name="Lu F.H."/>
            <person name="Bevan M.W."/>
            <person name="Leroy P."/>
            <person name="Li P."/>
            <person name="You F.M."/>
            <person name="Sun Q."/>
            <person name="Liu Z."/>
            <person name="Lyons E."/>
            <person name="Wicker T."/>
            <person name="Salzberg S.L."/>
            <person name="Devos K.M."/>
            <person name="Dvorak J."/>
        </authorList>
    </citation>
    <scope>NUCLEOTIDE SEQUENCE [LARGE SCALE GENOMIC DNA]</scope>
    <source>
        <strain evidence="1">cv. AL8/78</strain>
    </source>
</reference>
<name>A0A452Y8P8_AEGTS</name>
<dbReference type="STRING" id="200361.A0A452Y8P8"/>
<dbReference type="AlphaFoldDB" id="A0A452Y8P8"/>
<sequence length="138" mass="15472">MNKANHLAFVKVVLSAIPINQLLVLVPTKRIINALEKIQRGILWAGHAEANGGDCHINWQRVSQSISLGGLGIHDLERTGLMLHTRWLWLSRTDSTRDWSGLDLQFSADERAFFFASTTMQIGNGQQAMFWEDSRIGG</sequence>
<evidence type="ECO:0000313" key="1">
    <source>
        <dbReference type="EnsemblPlants" id="AET1Gv20337200.1"/>
    </source>
</evidence>
<reference evidence="1" key="5">
    <citation type="journal article" date="2021" name="G3 (Bethesda)">
        <title>Aegilops tauschii genome assembly Aet v5.0 features greater sequence contiguity and improved annotation.</title>
        <authorList>
            <person name="Wang L."/>
            <person name="Zhu T."/>
            <person name="Rodriguez J.C."/>
            <person name="Deal K.R."/>
            <person name="Dubcovsky J."/>
            <person name="McGuire P.E."/>
            <person name="Lux T."/>
            <person name="Spannagl M."/>
            <person name="Mayer K.F.X."/>
            <person name="Baldrich P."/>
            <person name="Meyers B.C."/>
            <person name="Huo N."/>
            <person name="Gu Y.Q."/>
            <person name="Zhou H."/>
            <person name="Devos K.M."/>
            <person name="Bennetzen J.L."/>
            <person name="Unver T."/>
            <person name="Budak H."/>
            <person name="Gulick P.J."/>
            <person name="Galiba G."/>
            <person name="Kalapos B."/>
            <person name="Nelson D.R."/>
            <person name="Li P."/>
            <person name="You F.M."/>
            <person name="Luo M.C."/>
            <person name="Dvorak J."/>
        </authorList>
    </citation>
    <scope>NUCLEOTIDE SEQUENCE [LARGE SCALE GENOMIC DNA]</scope>
    <source>
        <strain evidence="1">cv. AL8/78</strain>
    </source>
</reference>
<dbReference type="Proteomes" id="UP000015105">
    <property type="component" value="Chromosome 1D"/>
</dbReference>
<accession>A0A452Y8P8</accession>
<reference evidence="2" key="2">
    <citation type="journal article" date="2017" name="Nat. Plants">
        <title>The Aegilops tauschii genome reveals multiple impacts of transposons.</title>
        <authorList>
            <person name="Zhao G."/>
            <person name="Zou C."/>
            <person name="Li K."/>
            <person name="Wang K."/>
            <person name="Li T."/>
            <person name="Gao L."/>
            <person name="Zhang X."/>
            <person name="Wang H."/>
            <person name="Yang Z."/>
            <person name="Liu X."/>
            <person name="Jiang W."/>
            <person name="Mao L."/>
            <person name="Kong X."/>
            <person name="Jiao Y."/>
            <person name="Jia J."/>
        </authorList>
    </citation>
    <scope>NUCLEOTIDE SEQUENCE [LARGE SCALE GENOMIC DNA]</scope>
    <source>
        <strain evidence="2">cv. AL8/78</strain>
    </source>
</reference>
<protein>
    <submittedName>
        <fullName evidence="1">Uncharacterized protein</fullName>
    </submittedName>
</protein>
<dbReference type="Gramene" id="AET1Gv20337200.1">
    <property type="protein sequence ID" value="AET1Gv20337200.1"/>
    <property type="gene ID" value="AET1Gv20337200"/>
</dbReference>
<reference evidence="1" key="4">
    <citation type="submission" date="2019-03" db="UniProtKB">
        <authorList>
            <consortium name="EnsemblPlants"/>
        </authorList>
    </citation>
    <scope>IDENTIFICATION</scope>
</reference>
<evidence type="ECO:0000313" key="2">
    <source>
        <dbReference type="Proteomes" id="UP000015105"/>
    </source>
</evidence>